<sequence>MDMRKDHLWNLVAGAKELLSLLLQVLLSLFVTREYWRNSVATAVAQSTASQARVISAQLLPSHALLQPEIQACNSSTGPARVSGRNSSTSSSPRAYQPEWPQLMFPSLSNSRPAILAATPSPSARSSSPRESQAGFPVNSSRSLSLCLREISPNMSFGPTPTTQILAGNHCPYSQLIVECIPANSQSFEADFVS</sequence>
<dbReference type="AlphaFoldDB" id="A0AA88ATX0"/>
<gene>
    <name evidence="2" type="ORF">TIFTF001_017018</name>
</gene>
<feature type="compositionally biased region" description="Low complexity" evidence="1">
    <location>
        <begin position="117"/>
        <end position="132"/>
    </location>
</feature>
<name>A0AA88ATX0_FICCA</name>
<proteinExistence type="predicted"/>
<accession>A0AA88ATX0</accession>
<dbReference type="EMBL" id="BTGU01000026">
    <property type="protein sequence ID" value="GMN47841.1"/>
    <property type="molecule type" value="Genomic_DNA"/>
</dbReference>
<dbReference type="Proteomes" id="UP001187192">
    <property type="component" value="Unassembled WGS sequence"/>
</dbReference>
<organism evidence="2 3">
    <name type="scientific">Ficus carica</name>
    <name type="common">Common fig</name>
    <dbReference type="NCBI Taxonomy" id="3494"/>
    <lineage>
        <taxon>Eukaryota</taxon>
        <taxon>Viridiplantae</taxon>
        <taxon>Streptophyta</taxon>
        <taxon>Embryophyta</taxon>
        <taxon>Tracheophyta</taxon>
        <taxon>Spermatophyta</taxon>
        <taxon>Magnoliopsida</taxon>
        <taxon>eudicotyledons</taxon>
        <taxon>Gunneridae</taxon>
        <taxon>Pentapetalae</taxon>
        <taxon>rosids</taxon>
        <taxon>fabids</taxon>
        <taxon>Rosales</taxon>
        <taxon>Moraceae</taxon>
        <taxon>Ficeae</taxon>
        <taxon>Ficus</taxon>
    </lineage>
</organism>
<evidence type="ECO:0000256" key="1">
    <source>
        <dbReference type="SAM" id="MobiDB-lite"/>
    </source>
</evidence>
<comment type="caution">
    <text evidence="2">The sequence shown here is derived from an EMBL/GenBank/DDBJ whole genome shotgun (WGS) entry which is preliminary data.</text>
</comment>
<protein>
    <submittedName>
        <fullName evidence="2">Uncharacterized protein</fullName>
    </submittedName>
</protein>
<keyword evidence="3" id="KW-1185">Reference proteome</keyword>
<feature type="region of interest" description="Disordered" evidence="1">
    <location>
        <begin position="75"/>
        <end position="97"/>
    </location>
</feature>
<feature type="region of interest" description="Disordered" evidence="1">
    <location>
        <begin position="117"/>
        <end position="138"/>
    </location>
</feature>
<evidence type="ECO:0000313" key="3">
    <source>
        <dbReference type="Proteomes" id="UP001187192"/>
    </source>
</evidence>
<reference evidence="2" key="1">
    <citation type="submission" date="2023-07" db="EMBL/GenBank/DDBJ databases">
        <title>draft genome sequence of fig (Ficus carica).</title>
        <authorList>
            <person name="Takahashi T."/>
            <person name="Nishimura K."/>
        </authorList>
    </citation>
    <scope>NUCLEOTIDE SEQUENCE</scope>
</reference>
<evidence type="ECO:0000313" key="2">
    <source>
        <dbReference type="EMBL" id="GMN47841.1"/>
    </source>
</evidence>